<dbReference type="RefSeq" id="WP_167576847.1">
    <property type="nucleotide sequence ID" value="NZ_CP050321.1"/>
</dbReference>
<gene>
    <name evidence="1" type="ORF">GY169_19865</name>
</gene>
<evidence type="ECO:0000313" key="1">
    <source>
        <dbReference type="EMBL" id="QIR28924.1"/>
    </source>
</evidence>
<protein>
    <submittedName>
        <fullName evidence="1">Helix-turn-helix transcriptional regulator</fullName>
    </submittedName>
</protein>
<dbReference type="EMBL" id="CP050321">
    <property type="protein sequence ID" value="QIR28924.1"/>
    <property type="molecule type" value="Genomic_DNA"/>
</dbReference>
<dbReference type="AlphaFoldDB" id="A0A6G9RPN0"/>
<reference evidence="1 2" key="1">
    <citation type="submission" date="2020-02" db="EMBL/GenBank/DDBJ databases">
        <title>Whole genome PO2S7.</title>
        <authorList>
            <person name="Singha K.M."/>
        </authorList>
    </citation>
    <scope>NUCLEOTIDE SEQUENCE [LARGE SCALE GENOMIC DNA]</scope>
    <source>
        <strain evidence="1 2">PO2S7</strain>
    </source>
</reference>
<sequence>MEKARSKAVRCISCELACQLFPDADLRTQYCCNTEFAIWPEGNSFLKRGIIERLLLSNKNHLSKGFIFVDFSLPNLRAFSQPQWLDWLANSGMYIVIIADSSLTPLANYWFLNNDNVHGVIYADDDVLVQQQSIHRLFTGRRTNIKRGRTLNAAEFLLLNSFISGVGIQQEINISSINKIYAYKRSLESKLGQRIQTILLNIL</sequence>
<keyword evidence="2" id="KW-1185">Reference proteome</keyword>
<accession>A0A6G9RPN0</accession>
<organism evidence="1 2">
    <name type="scientific">Kluyvera genomosp. 3</name>
    <dbReference type="NCBI Taxonomy" id="2774055"/>
    <lineage>
        <taxon>Bacteria</taxon>
        <taxon>Pseudomonadati</taxon>
        <taxon>Pseudomonadota</taxon>
        <taxon>Gammaproteobacteria</taxon>
        <taxon>Enterobacterales</taxon>
        <taxon>Enterobacteriaceae</taxon>
        <taxon>Kluyvera</taxon>
    </lineage>
</organism>
<dbReference type="Proteomes" id="UP000503580">
    <property type="component" value="Chromosome"/>
</dbReference>
<proteinExistence type="predicted"/>
<dbReference type="KEGG" id="kgn:GY169_19865"/>
<name>A0A6G9RPN0_9ENTR</name>
<evidence type="ECO:0000313" key="2">
    <source>
        <dbReference type="Proteomes" id="UP000503580"/>
    </source>
</evidence>